<proteinExistence type="predicted"/>
<feature type="compositionally biased region" description="Polar residues" evidence="1">
    <location>
        <begin position="106"/>
        <end position="125"/>
    </location>
</feature>
<keyword evidence="2" id="KW-1185">Reference proteome</keyword>
<sequence>MSDPNGMIKAQQQQQLPYLPQNYPGLPMVGVDCLCRPLFSGQILPNTVVRPLAHFQVPQFPIMQFQPGQAQYYHQFLVPPGLQMQPPRIIPLIRNVQGKERMDIPRTSTGRQPLQRPPSTGNSEYISPLKREIGMGQPGVGIPKCEPVVPLLSCLKIASFY</sequence>
<organism evidence="2 3">
    <name type="scientific">Romanomermis culicivorax</name>
    <name type="common">Nematode worm</name>
    <dbReference type="NCBI Taxonomy" id="13658"/>
    <lineage>
        <taxon>Eukaryota</taxon>
        <taxon>Metazoa</taxon>
        <taxon>Ecdysozoa</taxon>
        <taxon>Nematoda</taxon>
        <taxon>Enoplea</taxon>
        <taxon>Dorylaimia</taxon>
        <taxon>Mermithida</taxon>
        <taxon>Mermithoidea</taxon>
        <taxon>Mermithidae</taxon>
        <taxon>Romanomermis</taxon>
    </lineage>
</organism>
<dbReference type="WBParaSite" id="nRc.2.0.1.t17944-RA">
    <property type="protein sequence ID" value="nRc.2.0.1.t17944-RA"/>
    <property type="gene ID" value="nRc.2.0.1.g17944"/>
</dbReference>
<evidence type="ECO:0000313" key="2">
    <source>
        <dbReference type="Proteomes" id="UP000887565"/>
    </source>
</evidence>
<evidence type="ECO:0000256" key="1">
    <source>
        <dbReference type="SAM" id="MobiDB-lite"/>
    </source>
</evidence>
<evidence type="ECO:0000313" key="3">
    <source>
        <dbReference type="WBParaSite" id="nRc.2.0.1.t17944-RA"/>
    </source>
</evidence>
<dbReference type="AlphaFoldDB" id="A0A915IUS5"/>
<reference evidence="3" key="1">
    <citation type="submission" date="2022-11" db="UniProtKB">
        <authorList>
            <consortium name="WormBaseParasite"/>
        </authorList>
    </citation>
    <scope>IDENTIFICATION</scope>
</reference>
<feature type="region of interest" description="Disordered" evidence="1">
    <location>
        <begin position="100"/>
        <end position="126"/>
    </location>
</feature>
<accession>A0A915IUS5</accession>
<protein>
    <submittedName>
        <fullName evidence="3">Uncharacterized protein</fullName>
    </submittedName>
</protein>
<name>A0A915IUS5_ROMCU</name>
<dbReference type="Proteomes" id="UP000887565">
    <property type="component" value="Unplaced"/>
</dbReference>